<dbReference type="InterPro" id="IPR030868">
    <property type="entry name" value="MqnA"/>
</dbReference>
<dbReference type="EMBL" id="AP018732">
    <property type="protein sequence ID" value="BBE41911.1"/>
    <property type="molecule type" value="Genomic_DNA"/>
</dbReference>
<dbReference type="PANTHER" id="PTHR37690">
    <property type="entry name" value="CHORISMATE DEHYDRATASE"/>
    <property type="match status" value="1"/>
</dbReference>
<accession>A0A4P2VCQ3</accession>
<evidence type="ECO:0000256" key="2">
    <source>
        <dbReference type="ARBA" id="ARBA00023239"/>
    </source>
</evidence>
<dbReference type="Gene3D" id="3.40.190.10">
    <property type="entry name" value="Periplasmic binding protein-like II"/>
    <property type="match status" value="2"/>
</dbReference>
<keyword evidence="2 3" id="KW-0456">Lyase</keyword>
<dbReference type="SUPFAM" id="SSF53850">
    <property type="entry name" value="Periplasmic binding protein-like II"/>
    <property type="match status" value="1"/>
</dbReference>
<dbReference type="Pfam" id="PF02621">
    <property type="entry name" value="VitK2_biosynth"/>
    <property type="match status" value="1"/>
</dbReference>
<comment type="pathway">
    <text evidence="3">Quinol/quinone metabolism; menaquinone biosynthesis.</text>
</comment>
<keyword evidence="1 3" id="KW-0474">Menaquinone biosynthesis</keyword>
<evidence type="ECO:0000256" key="1">
    <source>
        <dbReference type="ARBA" id="ARBA00022428"/>
    </source>
</evidence>
<dbReference type="InterPro" id="IPR003773">
    <property type="entry name" value="Menaquinone_biosynth"/>
</dbReference>
<dbReference type="GO" id="GO:0016836">
    <property type="term" value="F:hydro-lyase activity"/>
    <property type="evidence" value="ECO:0007669"/>
    <property type="project" value="UniProtKB-UniRule"/>
</dbReference>
<dbReference type="AlphaFoldDB" id="A0A4P2VCQ3"/>
<dbReference type="UniPathway" id="UPA00079"/>
<dbReference type="KEGG" id="ccai:NAS2_0522"/>
<comment type="similarity">
    <text evidence="3">Belongs to the MqnA/MqnD family. MqnA subfamily.</text>
</comment>
<reference evidence="4 5" key="1">
    <citation type="journal article" date="2019" name="ISME J.">
        <title>Isolation and characterization of a thermophilic sulfur- and iron-reducing thaumarchaeote from a terrestrial acidic hot spring.</title>
        <authorList>
            <person name="Kato S."/>
            <person name="Itoh T."/>
            <person name="Yuki M."/>
            <person name="Nagamori M."/>
            <person name="Ohnishi M."/>
            <person name="Uematsu K."/>
            <person name="Suzuki K."/>
            <person name="Takashina T."/>
            <person name="Ohkuma M."/>
        </authorList>
    </citation>
    <scope>NUCLEOTIDE SEQUENCE [LARGE SCALE GENOMIC DNA]</scope>
    <source>
        <strain evidence="4 5">NAS-02</strain>
    </source>
</reference>
<evidence type="ECO:0000313" key="5">
    <source>
        <dbReference type="Proteomes" id="UP000509448"/>
    </source>
</evidence>
<proteinExistence type="inferred from homology"/>
<sequence>MADRVARLKYSHSDPLFRFSGLRPVSVSNRESIEVLLRGEVDVSFVPVTYASRNREELVVIPEFAIYSDGPVLSARLFRGSGSGYAAVSDTSVNAMALRKLMGIEFDFVDDPVAALGRYGGVLVIGDEALRLVDADTPYIVDVGELWKLRVGHPLVYAVMVARRNVDPAFIERVVRALNESLDRFRGSPGELAREVARRINVSERLMLEYYSAMRYQVDGRVMAGIEEELRIFGLPQLQAY</sequence>
<evidence type="ECO:0000313" key="4">
    <source>
        <dbReference type="EMBL" id="BBE41911.1"/>
    </source>
</evidence>
<gene>
    <name evidence="3" type="primary">mqnA</name>
    <name evidence="4" type="ORF">NAS2_0522</name>
</gene>
<protein>
    <recommendedName>
        <fullName evidence="3">Chorismate dehydratase</fullName>
        <ecNumber evidence="3">4.2.1.151</ecNumber>
    </recommendedName>
    <alternativeName>
        <fullName evidence="3">Menaquinone biosynthetic enzyme MqnA</fullName>
    </alternativeName>
</protein>
<keyword evidence="5" id="KW-1185">Reference proteome</keyword>
<comment type="catalytic activity">
    <reaction evidence="3">
        <text>chorismate = 3-[(1-carboxyvinyl)-oxy]benzoate + H2O</text>
        <dbReference type="Rhea" id="RHEA:40051"/>
        <dbReference type="ChEBI" id="CHEBI:15377"/>
        <dbReference type="ChEBI" id="CHEBI:29748"/>
        <dbReference type="ChEBI" id="CHEBI:76981"/>
        <dbReference type="EC" id="4.2.1.151"/>
    </reaction>
</comment>
<dbReference type="RefSeq" id="WP_174448201.1">
    <property type="nucleotide sequence ID" value="NZ_AP018732.1"/>
</dbReference>
<dbReference type="HAMAP" id="MF_00995">
    <property type="entry name" value="MqnA"/>
    <property type="match status" value="1"/>
</dbReference>
<organism evidence="4 5">
    <name type="scientific">Conexivisphaera calida</name>
    <dbReference type="NCBI Taxonomy" id="1874277"/>
    <lineage>
        <taxon>Archaea</taxon>
        <taxon>Nitrososphaerota</taxon>
        <taxon>Conexivisphaeria</taxon>
        <taxon>Conexivisphaerales</taxon>
        <taxon>Conexivisphaeraceae</taxon>
        <taxon>Conexivisphaera</taxon>
    </lineage>
</organism>
<dbReference type="GeneID" id="55584340"/>
<dbReference type="GO" id="GO:0009234">
    <property type="term" value="P:menaquinone biosynthetic process"/>
    <property type="evidence" value="ECO:0007669"/>
    <property type="project" value="UniProtKB-UniRule"/>
</dbReference>
<name>A0A4P2VCQ3_9ARCH</name>
<comment type="function">
    <text evidence="3">Catalyzes the dehydration of chorismate into 3-[(1-carboxyvinyl)oxy]benzoate, a step in the biosynthesis of menaquinone (MK, vitamin K2).</text>
</comment>
<dbReference type="OrthoDB" id="25411at2157"/>
<evidence type="ECO:0000256" key="3">
    <source>
        <dbReference type="HAMAP-Rule" id="MF_00995"/>
    </source>
</evidence>
<dbReference type="EC" id="4.2.1.151" evidence="3"/>
<dbReference type="Proteomes" id="UP000509448">
    <property type="component" value="Chromosome"/>
</dbReference>
<dbReference type="PANTHER" id="PTHR37690:SF1">
    <property type="entry name" value="CHORISMATE DEHYDRATASE"/>
    <property type="match status" value="1"/>
</dbReference>